<accession>A0A1D7TML7</accession>
<sequence>MQRRNFIKIGGFIALGVLSPSLYAGFLEDHAKAFTFKSAPEAMGDLYGQAKSAADSKVELKVPDIAENGGAVPVTISTTLPDVVEMSLFVEKNPYPLIAVWQINENTIPDFSTRIRMGETSNVVLVVKTKDGTLHTATKEVKVTVGGCGG</sequence>
<dbReference type="STRING" id="1193502.SHALO_2479"/>
<dbReference type="PIRSF" id="PIRSF010312">
    <property type="entry name" value="Sulphur_oxidation_SoxY"/>
    <property type="match status" value="1"/>
</dbReference>
<dbReference type="InterPro" id="IPR038162">
    <property type="entry name" value="SoxY_sf"/>
</dbReference>
<dbReference type="Gene3D" id="2.60.40.2470">
    <property type="entry name" value="SoxY domain"/>
    <property type="match status" value="1"/>
</dbReference>
<dbReference type="Pfam" id="PF13501">
    <property type="entry name" value="SoxY"/>
    <property type="match status" value="1"/>
</dbReference>
<evidence type="ECO:0000313" key="2">
    <source>
        <dbReference type="EMBL" id="AOO66238.1"/>
    </source>
</evidence>
<gene>
    <name evidence="2" type="ORF">SHALO_2479</name>
</gene>
<dbReference type="AlphaFoldDB" id="A0A1D7TML7"/>
<dbReference type="InterPro" id="IPR032711">
    <property type="entry name" value="SoxY"/>
</dbReference>
<organism evidence="2 3">
    <name type="scientific">Sulfurospirillum halorespirans DSM 13726</name>
    <dbReference type="NCBI Taxonomy" id="1193502"/>
    <lineage>
        <taxon>Bacteria</taxon>
        <taxon>Pseudomonadati</taxon>
        <taxon>Campylobacterota</taxon>
        <taxon>Epsilonproteobacteria</taxon>
        <taxon>Campylobacterales</taxon>
        <taxon>Sulfurospirillaceae</taxon>
        <taxon>Sulfurospirillum</taxon>
    </lineage>
</organism>
<proteinExistence type="predicted"/>
<reference evidence="3" key="1">
    <citation type="submission" date="2016-08" db="EMBL/GenBank/DDBJ databases">
        <title>Complete genome sequence of the organohalide-respiring Epsilonproteobacterium Sulfurospirillum halorespirans.</title>
        <authorList>
            <person name="Goris T."/>
            <person name="Zimmermann J."/>
            <person name="Schenz B."/>
            <person name="Lemos M."/>
            <person name="Hackermueller J."/>
            <person name="Diekert G."/>
        </authorList>
    </citation>
    <scope>NUCLEOTIDE SEQUENCE [LARGE SCALE GENOMIC DNA]</scope>
    <source>
        <strain>DSM 13726</strain>
        <strain evidence="3">PCE-M2</strain>
    </source>
</reference>
<dbReference type="Proteomes" id="UP000094609">
    <property type="component" value="Chromosome"/>
</dbReference>
<dbReference type="InterPro" id="IPR016568">
    <property type="entry name" value="Sulphur_oxidation_SoxY"/>
</dbReference>
<feature type="domain" description="Ig-like SoxY" evidence="1">
    <location>
        <begin position="45"/>
        <end position="148"/>
    </location>
</feature>
<dbReference type="PATRIC" id="fig|1193502.14.peg.2512"/>
<dbReference type="RefSeq" id="WP_069478795.1">
    <property type="nucleotide sequence ID" value="NZ_CP017111.1"/>
</dbReference>
<evidence type="ECO:0000259" key="1">
    <source>
        <dbReference type="Pfam" id="PF13501"/>
    </source>
</evidence>
<protein>
    <submittedName>
        <fullName evidence="2">Sulfur oxidation protein SoxY</fullName>
    </submittedName>
</protein>
<dbReference type="EMBL" id="CP017111">
    <property type="protein sequence ID" value="AOO66238.1"/>
    <property type="molecule type" value="Genomic_DNA"/>
</dbReference>
<evidence type="ECO:0000313" key="3">
    <source>
        <dbReference type="Proteomes" id="UP000094609"/>
    </source>
</evidence>
<name>A0A1D7TML7_9BACT</name>
<keyword evidence="3" id="KW-1185">Reference proteome</keyword>
<dbReference type="KEGG" id="shal:SHALO_2479"/>
<dbReference type="NCBIfam" id="TIGR04488">
    <property type="entry name" value="SoxY_true_GGCGG"/>
    <property type="match status" value="1"/>
</dbReference>